<dbReference type="Proteomes" id="UP001164761">
    <property type="component" value="Chromosome"/>
</dbReference>
<organism evidence="6 7">
    <name type="scientific">Alicyclobacillus fastidiosus</name>
    <dbReference type="NCBI Taxonomy" id="392011"/>
    <lineage>
        <taxon>Bacteria</taxon>
        <taxon>Bacillati</taxon>
        <taxon>Bacillota</taxon>
        <taxon>Bacilli</taxon>
        <taxon>Bacillales</taxon>
        <taxon>Alicyclobacillaceae</taxon>
        <taxon>Alicyclobacillus</taxon>
    </lineage>
</organism>
<sequence length="49" mass="5383">MAIVSFQGQYTMNVPVTMAAVILSALPLILAYMFGRRYLLRGMLAGFGK</sequence>
<dbReference type="EMBL" id="CP104067">
    <property type="protein sequence ID" value="WAH43012.1"/>
    <property type="molecule type" value="Genomic_DNA"/>
</dbReference>
<evidence type="ECO:0008006" key="8">
    <source>
        <dbReference type="Google" id="ProtNLM"/>
    </source>
</evidence>
<feature type="transmembrane region" description="Helical" evidence="5">
    <location>
        <begin position="12"/>
        <end position="34"/>
    </location>
</feature>
<evidence type="ECO:0000313" key="6">
    <source>
        <dbReference type="EMBL" id="WAH43012.1"/>
    </source>
</evidence>
<evidence type="ECO:0000256" key="4">
    <source>
        <dbReference type="ARBA" id="ARBA00023136"/>
    </source>
</evidence>
<evidence type="ECO:0000256" key="3">
    <source>
        <dbReference type="ARBA" id="ARBA00022989"/>
    </source>
</evidence>
<keyword evidence="4 5" id="KW-0472">Membrane</keyword>
<keyword evidence="3 5" id="KW-1133">Transmembrane helix</keyword>
<comment type="subcellular location">
    <subcellularLocation>
        <location evidence="1">Membrane</location>
        <topology evidence="1">Multi-pass membrane protein</topology>
    </subcellularLocation>
</comment>
<keyword evidence="7" id="KW-1185">Reference proteome</keyword>
<accession>A0ABY6ZKL3</accession>
<reference evidence="6" key="1">
    <citation type="submission" date="2022-08" db="EMBL/GenBank/DDBJ databases">
        <title>Alicyclobacillus fastidiosus DSM 17978, complete genome.</title>
        <authorList>
            <person name="Wang Q."/>
            <person name="Cai R."/>
            <person name="Wang Z."/>
        </authorList>
    </citation>
    <scope>NUCLEOTIDE SEQUENCE</scope>
    <source>
        <strain evidence="6">DSM 17978</strain>
    </source>
</reference>
<evidence type="ECO:0000256" key="1">
    <source>
        <dbReference type="ARBA" id="ARBA00004141"/>
    </source>
</evidence>
<protein>
    <recommendedName>
        <fullName evidence="8">Carbohydrate ABC transporter permease</fullName>
    </recommendedName>
</protein>
<evidence type="ECO:0000313" key="7">
    <source>
        <dbReference type="Proteomes" id="UP001164761"/>
    </source>
</evidence>
<evidence type="ECO:0000256" key="5">
    <source>
        <dbReference type="SAM" id="Phobius"/>
    </source>
</evidence>
<name>A0ABY6ZKL3_9BACL</name>
<keyword evidence="2 5" id="KW-0812">Transmembrane</keyword>
<proteinExistence type="predicted"/>
<gene>
    <name evidence="6" type="ORF">NZD89_06250</name>
</gene>
<dbReference type="SUPFAM" id="SSF161098">
    <property type="entry name" value="MetI-like"/>
    <property type="match status" value="1"/>
</dbReference>
<evidence type="ECO:0000256" key="2">
    <source>
        <dbReference type="ARBA" id="ARBA00022692"/>
    </source>
</evidence>
<dbReference type="RefSeq" id="WP_268006889.1">
    <property type="nucleotide sequence ID" value="NZ_BSUT01000001.1"/>
</dbReference>
<dbReference type="InterPro" id="IPR035906">
    <property type="entry name" value="MetI-like_sf"/>
</dbReference>